<comment type="similarity">
    <text evidence="2">Belongs to the FAD-dependent oxidoreductase family.</text>
</comment>
<dbReference type="GO" id="GO:0016491">
    <property type="term" value="F:oxidoreductase activity"/>
    <property type="evidence" value="ECO:0007669"/>
    <property type="project" value="InterPro"/>
</dbReference>
<dbReference type="InterPro" id="IPR016156">
    <property type="entry name" value="FAD/NAD-linked_Rdtase_dimer_sf"/>
</dbReference>
<gene>
    <name evidence="8" type="ORF">GL267_09880</name>
</gene>
<dbReference type="PANTHER" id="PTHR43429">
    <property type="entry name" value="PYRIDINE NUCLEOTIDE-DISULFIDE OXIDOREDUCTASE DOMAIN-CONTAINING"/>
    <property type="match status" value="1"/>
</dbReference>
<feature type="domain" description="FAD/NAD(P)-binding" evidence="7">
    <location>
        <begin position="7"/>
        <end position="305"/>
    </location>
</feature>
<dbReference type="InterPro" id="IPR004099">
    <property type="entry name" value="Pyr_nucl-diS_OxRdtase_dimer"/>
</dbReference>
<dbReference type="PRINTS" id="PR00368">
    <property type="entry name" value="FADPNR"/>
</dbReference>
<dbReference type="SUPFAM" id="SSF51905">
    <property type="entry name" value="FAD/NAD(P)-binding domain"/>
    <property type="match status" value="1"/>
</dbReference>
<dbReference type="Gene3D" id="3.50.50.60">
    <property type="entry name" value="FAD/NAD(P)-binding domain"/>
    <property type="match status" value="2"/>
</dbReference>
<comment type="caution">
    <text evidence="8">The sequence shown here is derived from an EMBL/GenBank/DDBJ whole genome shotgun (WGS) entry which is preliminary data.</text>
</comment>
<name>A0A845U5M1_9PROT</name>
<protein>
    <submittedName>
        <fullName evidence="8">NAD(P)/FAD-dependent oxidoreductase</fullName>
    </submittedName>
</protein>
<accession>A0A845U5M1</accession>
<comment type="similarity">
    <text evidence="3">Belongs to the class-III pyridine nucleotide-disulfide oxidoreductase family.</text>
</comment>
<dbReference type="PANTHER" id="PTHR43429:SF3">
    <property type="entry name" value="NITRITE REDUCTASE [NAD(P)H]"/>
    <property type="match status" value="1"/>
</dbReference>
<evidence type="ECO:0000256" key="3">
    <source>
        <dbReference type="ARBA" id="ARBA00009130"/>
    </source>
</evidence>
<dbReference type="Pfam" id="PF02852">
    <property type="entry name" value="Pyr_redox_dim"/>
    <property type="match status" value="1"/>
</dbReference>
<evidence type="ECO:0000259" key="7">
    <source>
        <dbReference type="Pfam" id="PF07992"/>
    </source>
</evidence>
<reference evidence="8" key="1">
    <citation type="submission" date="2019-11" db="EMBL/GenBank/DDBJ databases">
        <title>Acidithiobacillus ferrianus sp. nov.: a facultatively anaerobic and extremely acidophilic chemolithoautotroph.</title>
        <authorList>
            <person name="Norris P.R."/>
            <person name="Falagan C."/>
            <person name="Moya-Beltran A."/>
            <person name="Castro M."/>
            <person name="Quatrini R."/>
            <person name="Johnson D.B."/>
        </authorList>
    </citation>
    <scope>NUCLEOTIDE SEQUENCE [LARGE SCALE GENOMIC DNA]</scope>
    <source>
        <strain evidence="8">MG</strain>
    </source>
</reference>
<keyword evidence="4" id="KW-0285">Flavoprotein</keyword>
<evidence type="ECO:0000256" key="1">
    <source>
        <dbReference type="ARBA" id="ARBA00001974"/>
    </source>
</evidence>
<dbReference type="EMBL" id="WNJL01000035">
    <property type="protein sequence ID" value="NDU42932.1"/>
    <property type="molecule type" value="Genomic_DNA"/>
</dbReference>
<evidence type="ECO:0000259" key="6">
    <source>
        <dbReference type="Pfam" id="PF02852"/>
    </source>
</evidence>
<dbReference type="PRINTS" id="PR00411">
    <property type="entry name" value="PNDRDTASEI"/>
</dbReference>
<dbReference type="RefSeq" id="WP_163098161.1">
    <property type="nucleotide sequence ID" value="NZ_CP127523.1"/>
</dbReference>
<evidence type="ECO:0000256" key="2">
    <source>
        <dbReference type="ARBA" id="ARBA00006442"/>
    </source>
</evidence>
<dbReference type="SUPFAM" id="SSF55424">
    <property type="entry name" value="FAD/NAD-linked reductases, dimerisation (C-terminal) domain"/>
    <property type="match status" value="1"/>
</dbReference>
<dbReference type="InterPro" id="IPR050260">
    <property type="entry name" value="FAD-bd_OxRdtase"/>
</dbReference>
<comment type="cofactor">
    <cofactor evidence="1">
        <name>FAD</name>
        <dbReference type="ChEBI" id="CHEBI:57692"/>
    </cofactor>
</comment>
<feature type="domain" description="Pyridine nucleotide-disulphide oxidoreductase dimerisation" evidence="6">
    <location>
        <begin position="339"/>
        <end position="436"/>
    </location>
</feature>
<dbReference type="Gene3D" id="3.30.390.30">
    <property type="match status" value="1"/>
</dbReference>
<evidence type="ECO:0000313" key="8">
    <source>
        <dbReference type="EMBL" id="NDU42932.1"/>
    </source>
</evidence>
<sequence>MAETATDILIVGGGPAGMMTGITAAQFWPHKHVLVIRPETDAVIPCGIPYIFGTLGGTEEDMAGRAPLLAAGGRIQIGSVQRIDRATRTAVLANGDMLRWERLVLATGAENFIPPIPGTDLDGVFSIRKDYDYLDQLFSTLIPSIKTLAIIGGGFIGVEFADEIRKRGIEVHLVEKLPHLMQAAFDLDACAAVEQQLRAHGVHLHTGAQVEALLPGAGGKRVGQVQIAGQEALAVDAVLIAIGTRPQITLAREMGLTLSRSGGIWVDAFQRSRESPDIFAVGDCAHKQDFFTRKANHAMIASQAAAEGRIAGMNLYGLRQPRYNAGSVSIYASEIDGLAFGVAGLTQHQAEQEGFPILIGEARLPDHHPASMPNTTEIYCRIIFAADSLQMLGGQVLGGATTGELVNTIGLAIQMHASAPDLASMQFGSQPRLTPSLHPLVAATGDALQRHYATMYPCDTGAHHA</sequence>
<dbReference type="InterPro" id="IPR036188">
    <property type="entry name" value="FAD/NAD-bd_sf"/>
</dbReference>
<dbReference type="Pfam" id="PF07992">
    <property type="entry name" value="Pyr_redox_2"/>
    <property type="match status" value="1"/>
</dbReference>
<dbReference type="AlphaFoldDB" id="A0A845U5M1"/>
<proteinExistence type="inferred from homology"/>
<keyword evidence="5" id="KW-0274">FAD</keyword>
<dbReference type="InterPro" id="IPR023753">
    <property type="entry name" value="FAD/NAD-binding_dom"/>
</dbReference>
<evidence type="ECO:0000256" key="4">
    <source>
        <dbReference type="ARBA" id="ARBA00022630"/>
    </source>
</evidence>
<organism evidence="8">
    <name type="scientific">Acidithiobacillus ferrianus</name>
    <dbReference type="NCBI Taxonomy" id="2678518"/>
    <lineage>
        <taxon>Bacteria</taxon>
        <taxon>Pseudomonadati</taxon>
        <taxon>Pseudomonadota</taxon>
        <taxon>Acidithiobacillia</taxon>
        <taxon>Acidithiobacillales</taxon>
        <taxon>Acidithiobacillaceae</taxon>
        <taxon>Acidithiobacillus</taxon>
    </lineage>
</organism>
<evidence type="ECO:0000256" key="5">
    <source>
        <dbReference type="ARBA" id="ARBA00022827"/>
    </source>
</evidence>